<dbReference type="InterPro" id="IPR021800">
    <property type="entry name" value="DUF3369"/>
</dbReference>
<keyword evidence="1" id="KW-0597">Phosphoprotein</keyword>
<dbReference type="SMART" id="SM00267">
    <property type="entry name" value="GGDEF"/>
    <property type="match status" value="1"/>
</dbReference>
<feature type="domain" description="Response regulatory" evidence="2">
    <location>
        <begin position="8"/>
        <end position="137"/>
    </location>
</feature>
<dbReference type="GO" id="GO:0071111">
    <property type="term" value="F:cyclic-guanylate-specific phosphodiesterase activity"/>
    <property type="evidence" value="ECO:0007669"/>
    <property type="project" value="InterPro"/>
</dbReference>
<dbReference type="SMART" id="SM00448">
    <property type="entry name" value="REC"/>
    <property type="match status" value="1"/>
</dbReference>
<evidence type="ECO:0000259" key="4">
    <source>
        <dbReference type="PROSITE" id="PS50887"/>
    </source>
</evidence>
<comment type="caution">
    <text evidence="5">The sequence shown here is derived from an EMBL/GenBank/DDBJ whole genome shotgun (WGS) entry which is preliminary data.</text>
</comment>
<dbReference type="Pfam" id="PF00563">
    <property type="entry name" value="EAL"/>
    <property type="match status" value="1"/>
</dbReference>
<dbReference type="InterPro" id="IPR011006">
    <property type="entry name" value="CheY-like_superfamily"/>
</dbReference>
<evidence type="ECO:0000313" key="6">
    <source>
        <dbReference type="Proteomes" id="UP000587760"/>
    </source>
</evidence>
<dbReference type="GO" id="GO:0000160">
    <property type="term" value="P:phosphorelay signal transduction system"/>
    <property type="evidence" value="ECO:0007669"/>
    <property type="project" value="InterPro"/>
</dbReference>
<evidence type="ECO:0000259" key="3">
    <source>
        <dbReference type="PROSITE" id="PS50883"/>
    </source>
</evidence>
<dbReference type="SUPFAM" id="SSF55073">
    <property type="entry name" value="Nucleotide cyclase"/>
    <property type="match status" value="1"/>
</dbReference>
<dbReference type="InterPro" id="IPR035919">
    <property type="entry name" value="EAL_sf"/>
</dbReference>
<dbReference type="NCBIfam" id="TIGR00254">
    <property type="entry name" value="GGDEF"/>
    <property type="match status" value="1"/>
</dbReference>
<dbReference type="Gene3D" id="3.40.50.2300">
    <property type="match status" value="1"/>
</dbReference>
<accession>A0A841REJ7</accession>
<feature type="domain" description="GGDEF" evidence="4">
    <location>
        <begin position="321"/>
        <end position="448"/>
    </location>
</feature>
<evidence type="ECO:0000313" key="5">
    <source>
        <dbReference type="EMBL" id="MBB6482413.1"/>
    </source>
</evidence>
<dbReference type="Pfam" id="PF11849">
    <property type="entry name" value="DUF3369"/>
    <property type="match status" value="1"/>
</dbReference>
<sequence>MEEEKFWKVLIVDDDEQTHLVTKMALRGTEVLERGIEFFDAYDSSQAYEILEQNRDMTVILLDVVMETDHAGLDLVRRIRKELELLSVRIIIRTGQAGEAPELEVIQTYDINDYKMKSELTRTRLVSSLVSAIRSYVQFETLDNNRRGMERIITSSRELFLSKTVSDFSNRVISQIEEILSSTCNVCICLKRKSGMAYVKSANRNYERYIGLSLEELGEEDRASAEKTFSEESPRFIGGKAFLYIPNDHIHSGVIVINADHSISAEEQQLLNVFAVQISVGFENQYLLDRLHKSAYFDPLCQLPNRTSFLDEILRRQSEDKNQNIALIDVIQFSEINNSMGYPVGDSLLRTVAERLSHFCRDKSFIARLGGDTFAIIGPNETVVPEKLLALFGEPFEIGGDLYPVKATIGMIEMDIPDMSPQDLVQKADMALRSAKKAEGVVCHYYDREMDRSAKSRILITKDLKRAIDSDEMLLHFQPQLDLITGKLNGVESLIRWQKGKGELIPPSSFVPVAEQSGLIINIGEIAFRKSLAFLERWIKEGFSPFRIGVNVSVRQFLGDDFQTFLSESVGQYAVDPSLIELEITESILMHDLDKGIRIMKHAKDLGMSIAIDDFGTGFSSLSYLQKLPIDRLKIDRSFIMNLEHDTKAQKLTQMIVQLGKQLNLELIAEGVETEEQLGFLRALECDEVQGFLFSRPLPESDFRSWMNGRTL</sequence>
<dbReference type="CDD" id="cd01948">
    <property type="entry name" value="EAL"/>
    <property type="match status" value="1"/>
</dbReference>
<evidence type="ECO:0000259" key="2">
    <source>
        <dbReference type="PROSITE" id="PS50110"/>
    </source>
</evidence>
<dbReference type="PROSITE" id="PS50887">
    <property type="entry name" value="GGDEF"/>
    <property type="match status" value="1"/>
</dbReference>
<name>A0A841REJ7_9SPIO</name>
<dbReference type="RefSeq" id="WP_184748652.1">
    <property type="nucleotide sequence ID" value="NZ_JACHGJ010000012.1"/>
</dbReference>
<feature type="domain" description="EAL" evidence="3">
    <location>
        <begin position="457"/>
        <end position="711"/>
    </location>
</feature>
<dbReference type="InterPro" id="IPR001789">
    <property type="entry name" value="Sig_transdc_resp-reg_receiver"/>
</dbReference>
<keyword evidence="6" id="KW-1185">Reference proteome</keyword>
<dbReference type="AlphaFoldDB" id="A0A841REJ7"/>
<dbReference type="PROSITE" id="PS50883">
    <property type="entry name" value="EAL"/>
    <property type="match status" value="1"/>
</dbReference>
<dbReference type="PROSITE" id="PS50110">
    <property type="entry name" value="RESPONSE_REGULATORY"/>
    <property type="match status" value="1"/>
</dbReference>
<dbReference type="InterPro" id="IPR029787">
    <property type="entry name" value="Nucleotide_cyclase"/>
</dbReference>
<dbReference type="InterPro" id="IPR043128">
    <property type="entry name" value="Rev_trsase/Diguanyl_cyclase"/>
</dbReference>
<dbReference type="Gene3D" id="3.30.70.270">
    <property type="match status" value="1"/>
</dbReference>
<dbReference type="SUPFAM" id="SSF52172">
    <property type="entry name" value="CheY-like"/>
    <property type="match status" value="1"/>
</dbReference>
<dbReference type="Pfam" id="PF00990">
    <property type="entry name" value="GGDEF"/>
    <property type="match status" value="1"/>
</dbReference>
<organism evidence="5 6">
    <name type="scientific">Spirochaeta isovalerica</name>
    <dbReference type="NCBI Taxonomy" id="150"/>
    <lineage>
        <taxon>Bacteria</taxon>
        <taxon>Pseudomonadati</taxon>
        <taxon>Spirochaetota</taxon>
        <taxon>Spirochaetia</taxon>
        <taxon>Spirochaetales</taxon>
        <taxon>Spirochaetaceae</taxon>
        <taxon>Spirochaeta</taxon>
    </lineage>
</organism>
<dbReference type="InterPro" id="IPR000160">
    <property type="entry name" value="GGDEF_dom"/>
</dbReference>
<protein>
    <submittedName>
        <fullName evidence="5">Diguanylate cyclase (GGDEF)-like protein</fullName>
    </submittedName>
</protein>
<dbReference type="SUPFAM" id="SSF141868">
    <property type="entry name" value="EAL domain-like"/>
    <property type="match status" value="1"/>
</dbReference>
<dbReference type="PANTHER" id="PTHR33121:SF70">
    <property type="entry name" value="SIGNALING PROTEIN YKOW"/>
    <property type="match status" value="1"/>
</dbReference>
<dbReference type="InterPro" id="IPR050706">
    <property type="entry name" value="Cyclic-di-GMP_PDE-like"/>
</dbReference>
<dbReference type="EMBL" id="JACHGJ010000012">
    <property type="protein sequence ID" value="MBB6482413.1"/>
    <property type="molecule type" value="Genomic_DNA"/>
</dbReference>
<dbReference type="Proteomes" id="UP000587760">
    <property type="component" value="Unassembled WGS sequence"/>
</dbReference>
<dbReference type="InterPro" id="IPR001633">
    <property type="entry name" value="EAL_dom"/>
</dbReference>
<dbReference type="SMART" id="SM00052">
    <property type="entry name" value="EAL"/>
    <property type="match status" value="1"/>
</dbReference>
<dbReference type="Gene3D" id="3.20.20.450">
    <property type="entry name" value="EAL domain"/>
    <property type="match status" value="1"/>
</dbReference>
<gene>
    <name evidence="5" type="ORF">HNR50_004112</name>
</gene>
<reference evidence="5 6" key="1">
    <citation type="submission" date="2020-08" db="EMBL/GenBank/DDBJ databases">
        <title>Genomic Encyclopedia of Type Strains, Phase IV (KMG-IV): sequencing the most valuable type-strain genomes for metagenomic binning, comparative biology and taxonomic classification.</title>
        <authorList>
            <person name="Goeker M."/>
        </authorList>
    </citation>
    <scope>NUCLEOTIDE SEQUENCE [LARGE SCALE GENOMIC DNA]</scope>
    <source>
        <strain evidence="5 6">DSM 2461</strain>
    </source>
</reference>
<dbReference type="Pfam" id="PF00072">
    <property type="entry name" value="Response_reg"/>
    <property type="match status" value="1"/>
</dbReference>
<evidence type="ECO:0000256" key="1">
    <source>
        <dbReference type="PROSITE-ProRule" id="PRU00169"/>
    </source>
</evidence>
<proteinExistence type="predicted"/>
<dbReference type="PANTHER" id="PTHR33121">
    <property type="entry name" value="CYCLIC DI-GMP PHOSPHODIESTERASE PDEF"/>
    <property type="match status" value="1"/>
</dbReference>
<feature type="modified residue" description="4-aspartylphosphate" evidence="1">
    <location>
        <position position="63"/>
    </location>
</feature>
<dbReference type="CDD" id="cd01949">
    <property type="entry name" value="GGDEF"/>
    <property type="match status" value="1"/>
</dbReference>